<dbReference type="CDD" id="cd16377">
    <property type="entry name" value="23S_rRNA_IVP_like"/>
    <property type="match status" value="1"/>
</dbReference>
<keyword evidence="2" id="KW-1185">Reference proteome</keyword>
<dbReference type="PANTHER" id="PTHR38471:SF2">
    <property type="entry name" value="FOUR HELIX BUNDLE PROTEIN"/>
    <property type="match status" value="1"/>
</dbReference>
<dbReference type="eggNOG" id="ENOG5032UW8">
    <property type="taxonomic scope" value="Bacteria"/>
</dbReference>
<dbReference type="STRING" id="398720.MED217_13731"/>
<evidence type="ECO:0000313" key="1">
    <source>
        <dbReference type="EMBL" id="EAQ47956.1"/>
    </source>
</evidence>
<sequence length="123" mass="14669">MYGNFEELECWKECFRLKEYVRKDILIQLPEIERFELYSQLLRAARSTTANIAEGWGRHHRKDSIRFMIIARGSVAEVLDHTIETRHCNYISSEQLLEIRKQTSTCLRLINGYIKYLNTKLKD</sequence>
<dbReference type="InterPro" id="IPR036583">
    <property type="entry name" value="23S_rRNA_IVS_sf"/>
</dbReference>
<gene>
    <name evidence="1" type="ORF">MED217_13731</name>
</gene>
<dbReference type="NCBIfam" id="TIGR02436">
    <property type="entry name" value="four helix bundle protein"/>
    <property type="match status" value="1"/>
</dbReference>
<dbReference type="EMBL" id="AANC01000011">
    <property type="protein sequence ID" value="EAQ47956.1"/>
    <property type="molecule type" value="Genomic_DNA"/>
</dbReference>
<protein>
    <recommendedName>
        <fullName evidence="3">S23 ribosomal protein</fullName>
    </recommendedName>
</protein>
<dbReference type="OrthoDB" id="5515766at2"/>
<dbReference type="SUPFAM" id="SSF158446">
    <property type="entry name" value="IVS-encoded protein-like"/>
    <property type="match status" value="1"/>
</dbReference>
<dbReference type="Gene3D" id="1.20.1440.60">
    <property type="entry name" value="23S rRNA-intervening sequence"/>
    <property type="match status" value="1"/>
</dbReference>
<evidence type="ECO:0000313" key="2">
    <source>
        <dbReference type="Proteomes" id="UP000001601"/>
    </source>
</evidence>
<dbReference type="InterPro" id="IPR012657">
    <property type="entry name" value="23S_rRNA-intervening_sequence"/>
</dbReference>
<organism evidence="1 2">
    <name type="scientific">Leeuwenhoekiella blandensis (strain CECT 7118 / CCUG 51940 / KCTC 22103 / MED217)</name>
    <name type="common">Flavobacterium sp. (strain MED217)</name>
    <dbReference type="NCBI Taxonomy" id="398720"/>
    <lineage>
        <taxon>Bacteria</taxon>
        <taxon>Pseudomonadati</taxon>
        <taxon>Bacteroidota</taxon>
        <taxon>Flavobacteriia</taxon>
        <taxon>Flavobacteriales</taxon>
        <taxon>Flavobacteriaceae</taxon>
        <taxon>Leeuwenhoekiella</taxon>
    </lineage>
</organism>
<dbReference type="Proteomes" id="UP000001601">
    <property type="component" value="Unassembled WGS sequence"/>
</dbReference>
<evidence type="ECO:0008006" key="3">
    <source>
        <dbReference type="Google" id="ProtNLM"/>
    </source>
</evidence>
<dbReference type="Pfam" id="PF05635">
    <property type="entry name" value="23S_rRNA_IVP"/>
    <property type="match status" value="1"/>
</dbReference>
<dbReference type="HOGENOM" id="CLU_129874_0_7_10"/>
<dbReference type="AlphaFoldDB" id="A3XR63"/>
<proteinExistence type="predicted"/>
<name>A3XR63_LEEBM</name>
<reference evidence="1 2" key="1">
    <citation type="journal article" date="2007" name="Nature">
        <title>Light stimulates growth of proteorhodopsin-containing marine Flavobacteria.</title>
        <authorList>
            <person name="Gomez-Consarnau L."/>
            <person name="Gonzalez J.M."/>
            <person name="Coll-Llado M."/>
            <person name="Gourdon P."/>
            <person name="Pascher T."/>
            <person name="Neutze R."/>
            <person name="Pedros-Alio C."/>
            <person name="Pinhassi J."/>
        </authorList>
    </citation>
    <scope>NUCLEOTIDE SEQUENCE [LARGE SCALE GENOMIC DNA]</scope>
    <source>
        <strain evidence="1 2">MED217</strain>
    </source>
</reference>
<comment type="caution">
    <text evidence="1">The sequence shown here is derived from an EMBL/GenBank/DDBJ whole genome shotgun (WGS) entry which is preliminary data.</text>
</comment>
<accession>A3XR63</accession>
<dbReference type="PANTHER" id="PTHR38471">
    <property type="entry name" value="FOUR HELIX BUNDLE PROTEIN"/>
    <property type="match status" value="1"/>
</dbReference>